<reference evidence="2" key="1">
    <citation type="submission" date="2009-09" db="EMBL/GenBank/DDBJ databases">
        <title>The complete chromosome of Sebaldella termitidis ATCC 33386.</title>
        <authorList>
            <consortium name="US DOE Joint Genome Institute (JGI-PGF)"/>
            <person name="Lucas S."/>
            <person name="Copeland A."/>
            <person name="Lapidus A."/>
            <person name="Glavina del Rio T."/>
            <person name="Dalin E."/>
            <person name="Tice H."/>
            <person name="Bruce D."/>
            <person name="Goodwin L."/>
            <person name="Pitluck S."/>
            <person name="Kyrpides N."/>
            <person name="Mavromatis K."/>
            <person name="Ivanova N."/>
            <person name="Mikhailova N."/>
            <person name="Sims D."/>
            <person name="Meincke L."/>
            <person name="Brettin T."/>
            <person name="Detter J.C."/>
            <person name="Han C."/>
            <person name="Larimer F."/>
            <person name="Land M."/>
            <person name="Hauser L."/>
            <person name="Markowitz V."/>
            <person name="Cheng J.F."/>
            <person name="Hugenholtz P."/>
            <person name="Woyke T."/>
            <person name="Wu D."/>
            <person name="Eisen J.A."/>
        </authorList>
    </citation>
    <scope>NUCLEOTIDE SEQUENCE [LARGE SCALE GENOMIC DNA]</scope>
    <source>
        <strain evidence="2">ATCC 33386 / NCTC 11300</strain>
    </source>
</reference>
<evidence type="ECO:0000313" key="2">
    <source>
        <dbReference type="Proteomes" id="UP000000845"/>
    </source>
</evidence>
<evidence type="ECO:0000313" key="1">
    <source>
        <dbReference type="EMBL" id="ACZ10649.1"/>
    </source>
</evidence>
<dbReference type="Proteomes" id="UP000000845">
    <property type="component" value="Chromosome"/>
</dbReference>
<name>D1AG23_SEBTE</name>
<gene>
    <name evidence="1" type="ordered locus">Sterm_3815</name>
</gene>
<sequence>MLLLTYYGNFEKSFVILEALQGKAQGINCNIIKKIKNPQIDFTNLIYYNQGKRK</sequence>
<proteinExistence type="predicted"/>
<dbReference type="AlphaFoldDB" id="D1AG23"/>
<dbReference type="HOGENOM" id="CLU_3047885_0_0_0"/>
<protein>
    <submittedName>
        <fullName evidence="1">Uncharacterized protein</fullName>
    </submittedName>
</protein>
<accession>D1AG23</accession>
<keyword evidence="2" id="KW-1185">Reference proteome</keyword>
<dbReference type="STRING" id="526218.Sterm_3815"/>
<dbReference type="EMBL" id="CP001739">
    <property type="protein sequence ID" value="ACZ10649.1"/>
    <property type="molecule type" value="Genomic_DNA"/>
</dbReference>
<organism evidence="1 2">
    <name type="scientific">Sebaldella termitidis (strain ATCC 33386 / NCTC 11300)</name>
    <dbReference type="NCBI Taxonomy" id="526218"/>
    <lineage>
        <taxon>Bacteria</taxon>
        <taxon>Fusobacteriati</taxon>
        <taxon>Fusobacteriota</taxon>
        <taxon>Fusobacteriia</taxon>
        <taxon>Fusobacteriales</taxon>
        <taxon>Leptotrichiaceae</taxon>
        <taxon>Sebaldella</taxon>
    </lineage>
</organism>
<dbReference type="KEGG" id="str:Sterm_3815"/>
<reference evidence="1 2" key="2">
    <citation type="journal article" date="2010" name="Stand. Genomic Sci.">
        <title>Complete genome sequence of Sebaldella termitidis type strain (NCTC 11300).</title>
        <authorList>
            <person name="Harmon-Smith M."/>
            <person name="Celia L."/>
            <person name="Chertkov O."/>
            <person name="Lapidus A."/>
            <person name="Copeland A."/>
            <person name="Glavina Del Rio T."/>
            <person name="Nolan M."/>
            <person name="Lucas S."/>
            <person name="Tice H."/>
            <person name="Cheng J.F."/>
            <person name="Han C."/>
            <person name="Detter J.C."/>
            <person name="Bruce D."/>
            <person name="Goodwin L."/>
            <person name="Pitluck S."/>
            <person name="Pati A."/>
            <person name="Liolios K."/>
            <person name="Ivanova N."/>
            <person name="Mavromatis K."/>
            <person name="Mikhailova N."/>
            <person name="Chen A."/>
            <person name="Palaniappan K."/>
            <person name="Land M."/>
            <person name="Hauser L."/>
            <person name="Chang Y.J."/>
            <person name="Jeffries C.D."/>
            <person name="Brettin T."/>
            <person name="Goker M."/>
            <person name="Beck B."/>
            <person name="Bristow J."/>
            <person name="Eisen J.A."/>
            <person name="Markowitz V."/>
            <person name="Hugenholtz P."/>
            <person name="Kyrpides N.C."/>
            <person name="Klenk H.P."/>
            <person name="Chen F."/>
        </authorList>
    </citation>
    <scope>NUCLEOTIDE SEQUENCE [LARGE SCALE GENOMIC DNA]</scope>
    <source>
        <strain evidence="2">ATCC 33386 / NCTC 11300</strain>
    </source>
</reference>